<dbReference type="AlphaFoldDB" id="A0A5N8V829"/>
<keyword evidence="3" id="KW-1185">Reference proteome</keyword>
<comment type="caution">
    <text evidence="2">The sequence shown here is derived from an EMBL/GenBank/DDBJ whole genome shotgun (WGS) entry which is preliminary data.</text>
</comment>
<organism evidence="2 3">
    <name type="scientific">Streptomyces adustus</name>
    <dbReference type="NCBI Taxonomy" id="1609272"/>
    <lineage>
        <taxon>Bacteria</taxon>
        <taxon>Bacillati</taxon>
        <taxon>Actinomycetota</taxon>
        <taxon>Actinomycetes</taxon>
        <taxon>Kitasatosporales</taxon>
        <taxon>Streptomycetaceae</taxon>
        <taxon>Streptomyces</taxon>
    </lineage>
</organism>
<evidence type="ECO:0000313" key="3">
    <source>
        <dbReference type="Proteomes" id="UP000325849"/>
    </source>
</evidence>
<gene>
    <name evidence="2" type="ORF">FNH09_08390</name>
</gene>
<dbReference type="OrthoDB" id="4277919at2"/>
<feature type="signal peptide" evidence="1">
    <location>
        <begin position="1"/>
        <end position="21"/>
    </location>
</feature>
<dbReference type="EMBL" id="VJZD01000023">
    <property type="protein sequence ID" value="MPY31317.1"/>
    <property type="molecule type" value="Genomic_DNA"/>
</dbReference>
<protein>
    <submittedName>
        <fullName evidence="2">Uncharacterized protein</fullName>
    </submittedName>
</protein>
<dbReference type="Proteomes" id="UP000325849">
    <property type="component" value="Unassembled WGS sequence"/>
</dbReference>
<reference evidence="2 3" key="1">
    <citation type="submission" date="2019-07" db="EMBL/GenBank/DDBJ databases">
        <title>New species of Amycolatopsis and Streptomyces.</title>
        <authorList>
            <person name="Duangmal K."/>
            <person name="Teo W.F.A."/>
            <person name="Lipun K."/>
        </authorList>
    </citation>
    <scope>NUCLEOTIDE SEQUENCE [LARGE SCALE GENOMIC DNA]</scope>
    <source>
        <strain evidence="2 3">NBRC 109810</strain>
    </source>
</reference>
<accession>A0A5N8V829</accession>
<evidence type="ECO:0000313" key="2">
    <source>
        <dbReference type="EMBL" id="MPY31317.1"/>
    </source>
</evidence>
<feature type="chain" id="PRO_5025043832" evidence="1">
    <location>
        <begin position="22"/>
        <end position="137"/>
    </location>
</feature>
<sequence>MAATTVIAASGVLATASSASATVDPPSGGWDHTWTTTDAGKGGTIYIAEHGDIVTLCDTNADGRTPHLEVNYEDGPGDWGFAYALDATGGEGSCVSARASQGGRYDLPENEEIEIAIWLGPLYHEYGMARHYYLNDH</sequence>
<evidence type="ECO:0000256" key="1">
    <source>
        <dbReference type="SAM" id="SignalP"/>
    </source>
</evidence>
<keyword evidence="1" id="KW-0732">Signal</keyword>
<proteinExistence type="predicted"/>
<name>A0A5N8V829_9ACTN</name>